<comment type="function">
    <text evidence="1 10">Transcription elongation factor implicated in the maintenance of proper chromatin structure in actively transcribed regions.</text>
</comment>
<dbReference type="Gene3D" id="2.20.25.190">
    <property type="match status" value="1"/>
</dbReference>
<dbReference type="SUPFAM" id="SSF57783">
    <property type="entry name" value="Zinc beta-ribbon"/>
    <property type="match status" value="1"/>
</dbReference>
<keyword evidence="5 10" id="KW-0863">Zinc-finger</keyword>
<evidence type="ECO:0000256" key="7">
    <source>
        <dbReference type="ARBA" id="ARBA00023015"/>
    </source>
</evidence>
<sequence length="82" mass="9431">MGARKSTRKKVRKPAVQKIETRFDCPVCNHENVVQCKLVSKTKRGMVFCSICESHFSCEVTTLDKPIDVYHTWIDQISSTKK</sequence>
<dbReference type="HOGENOM" id="CLU_105983_2_0_1"/>
<evidence type="ECO:0000256" key="9">
    <source>
        <dbReference type="ARBA" id="ARBA00023242"/>
    </source>
</evidence>
<dbReference type="STRING" id="993615.L2GLY4"/>
<dbReference type="PANTHER" id="PTHR20934">
    <property type="entry name" value="TRANSCRIPTION ELONGATION FACTOR 1 HOMOLOG"/>
    <property type="match status" value="1"/>
</dbReference>
<proteinExistence type="inferred from homology"/>
<evidence type="ECO:0000256" key="4">
    <source>
        <dbReference type="ARBA" id="ARBA00022723"/>
    </source>
</evidence>
<organism evidence="11 12">
    <name type="scientific">Vittaforma corneae (strain ATCC 50505)</name>
    <name type="common">Microsporidian parasite</name>
    <name type="synonym">Nosema corneum</name>
    <dbReference type="NCBI Taxonomy" id="993615"/>
    <lineage>
        <taxon>Eukaryota</taxon>
        <taxon>Fungi</taxon>
        <taxon>Fungi incertae sedis</taxon>
        <taxon>Microsporidia</taxon>
        <taxon>Nosematidae</taxon>
        <taxon>Vittaforma</taxon>
    </lineage>
</organism>
<dbReference type="FunFam" id="2.20.25.190:FF:000001">
    <property type="entry name" value="Transcription elongation factor 1 homolog"/>
    <property type="match status" value="1"/>
</dbReference>
<dbReference type="AlphaFoldDB" id="L2GLY4"/>
<evidence type="ECO:0000256" key="1">
    <source>
        <dbReference type="ARBA" id="ARBA00003357"/>
    </source>
</evidence>
<dbReference type="OrthoDB" id="445983at2759"/>
<dbReference type="GeneID" id="19881798"/>
<evidence type="ECO:0000256" key="6">
    <source>
        <dbReference type="ARBA" id="ARBA00022833"/>
    </source>
</evidence>
<dbReference type="GO" id="GO:0008270">
    <property type="term" value="F:zinc ion binding"/>
    <property type="evidence" value="ECO:0007669"/>
    <property type="project" value="UniProtKB-KW"/>
</dbReference>
<keyword evidence="6 10" id="KW-0862">Zinc</keyword>
<dbReference type="EMBL" id="JH370137">
    <property type="protein sequence ID" value="ELA41903.1"/>
    <property type="molecule type" value="Genomic_DNA"/>
</dbReference>
<keyword evidence="7 10" id="KW-0805">Transcription regulation</keyword>
<dbReference type="PANTHER" id="PTHR20934:SF0">
    <property type="entry name" value="TRANSCRIPTION ELONGATION FACTOR 1 HOMOLOG"/>
    <property type="match status" value="1"/>
</dbReference>
<reference evidence="12" key="1">
    <citation type="submission" date="2011-05" db="EMBL/GenBank/DDBJ databases">
        <title>The genome sequence of Vittaforma corneae strain ATCC 50505.</title>
        <authorList>
            <consortium name="The Broad Institute Genome Sequencing Platform"/>
            <person name="Cuomo C."/>
            <person name="Didier E."/>
            <person name="Bowers L."/>
            <person name="Young S.K."/>
            <person name="Zeng Q."/>
            <person name="Gargeya S."/>
            <person name="Fitzgerald M."/>
            <person name="Haas B."/>
            <person name="Abouelleil A."/>
            <person name="Alvarado L."/>
            <person name="Arachchi H.M."/>
            <person name="Berlin A."/>
            <person name="Chapman S.B."/>
            <person name="Gearin G."/>
            <person name="Goldberg J."/>
            <person name="Griggs A."/>
            <person name="Gujja S."/>
            <person name="Hansen M."/>
            <person name="Heiman D."/>
            <person name="Howarth C."/>
            <person name="Larimer J."/>
            <person name="Lui A."/>
            <person name="MacDonald P.J.P."/>
            <person name="McCowen C."/>
            <person name="Montmayeur A."/>
            <person name="Murphy C."/>
            <person name="Neiman D."/>
            <person name="Pearson M."/>
            <person name="Priest M."/>
            <person name="Roberts A."/>
            <person name="Saif S."/>
            <person name="Shea T."/>
            <person name="Sisk P."/>
            <person name="Stolte C."/>
            <person name="Sykes S."/>
            <person name="Wortman J."/>
            <person name="Nusbaum C."/>
            <person name="Birren B."/>
        </authorList>
    </citation>
    <scope>NUCLEOTIDE SEQUENCE [LARGE SCALE GENOMIC DNA]</scope>
    <source>
        <strain evidence="12">ATCC 50505</strain>
    </source>
</reference>
<evidence type="ECO:0000256" key="8">
    <source>
        <dbReference type="ARBA" id="ARBA00023163"/>
    </source>
</evidence>
<keyword evidence="9 10" id="KW-0539">Nucleus</keyword>
<keyword evidence="12" id="KW-1185">Reference proteome</keyword>
<evidence type="ECO:0000256" key="5">
    <source>
        <dbReference type="ARBA" id="ARBA00022771"/>
    </source>
</evidence>
<dbReference type="InterPro" id="IPR038567">
    <property type="entry name" value="T_Elf1_sf"/>
</dbReference>
<evidence type="ECO:0000256" key="10">
    <source>
        <dbReference type="RuleBase" id="RU364033"/>
    </source>
</evidence>
<dbReference type="RefSeq" id="XP_007604533.1">
    <property type="nucleotide sequence ID" value="XM_007604471.1"/>
</dbReference>
<comment type="subcellular location">
    <subcellularLocation>
        <location evidence="2 10">Nucleus</location>
    </subcellularLocation>
</comment>
<evidence type="ECO:0000256" key="2">
    <source>
        <dbReference type="ARBA" id="ARBA00004123"/>
    </source>
</evidence>
<evidence type="ECO:0000256" key="3">
    <source>
        <dbReference type="ARBA" id="ARBA00009730"/>
    </source>
</evidence>
<dbReference type="Proteomes" id="UP000011082">
    <property type="component" value="Unassembled WGS sequence"/>
</dbReference>
<dbReference type="GO" id="GO:0000993">
    <property type="term" value="F:RNA polymerase II complex binding"/>
    <property type="evidence" value="ECO:0007669"/>
    <property type="project" value="TreeGrafter"/>
</dbReference>
<comment type="similarity">
    <text evidence="3 10">Belongs to the ELOF1 family.</text>
</comment>
<dbReference type="GO" id="GO:0008023">
    <property type="term" value="C:transcription elongation factor complex"/>
    <property type="evidence" value="ECO:0007669"/>
    <property type="project" value="TreeGrafter"/>
</dbReference>
<evidence type="ECO:0000313" key="11">
    <source>
        <dbReference type="EMBL" id="ELA41903.1"/>
    </source>
</evidence>
<dbReference type="GO" id="GO:0006368">
    <property type="term" value="P:transcription elongation by RNA polymerase II"/>
    <property type="evidence" value="ECO:0007669"/>
    <property type="project" value="TreeGrafter"/>
</dbReference>
<keyword evidence="8 10" id="KW-0804">Transcription</keyword>
<dbReference type="InterPro" id="IPR007808">
    <property type="entry name" value="Elf1"/>
</dbReference>
<dbReference type="VEuPathDB" id="MicrosporidiaDB:VICG_01087"/>
<name>L2GLY4_VITCO</name>
<accession>L2GLY4</accession>
<dbReference type="InParanoid" id="L2GLY4"/>
<keyword evidence="4 10" id="KW-0479">Metal-binding</keyword>
<dbReference type="OMA" id="CLDANKK"/>
<evidence type="ECO:0000313" key="12">
    <source>
        <dbReference type="Proteomes" id="UP000011082"/>
    </source>
</evidence>
<dbReference type="Pfam" id="PF05129">
    <property type="entry name" value="Zn_ribbon_Elf1"/>
    <property type="match status" value="1"/>
</dbReference>
<protein>
    <recommendedName>
        <fullName evidence="10">Transcription elongation factor 1 homolog</fullName>
    </recommendedName>
</protein>
<gene>
    <name evidence="11" type="ORF">VICG_01087</name>
</gene>